<sequence length="62" mass="6929">MERLLPHLVALVELVGGQVEQLFDVGAGREVRSRLFTSEWCATLVEFNVSIGRYSAPLLRQA</sequence>
<gene>
    <name evidence="1" type="ordered locus">AMED_7222</name>
</gene>
<dbReference type="RefSeq" id="WP_013228984.1">
    <property type="nucleotide sequence ID" value="NC_014318.1"/>
</dbReference>
<dbReference type="GeneID" id="92877340"/>
<dbReference type="KEGG" id="amd:AMED_7222"/>
<organism evidence="1 2">
    <name type="scientific">Amycolatopsis mediterranei (strain U-32)</name>
    <dbReference type="NCBI Taxonomy" id="749927"/>
    <lineage>
        <taxon>Bacteria</taxon>
        <taxon>Bacillati</taxon>
        <taxon>Actinomycetota</taxon>
        <taxon>Actinomycetes</taxon>
        <taxon>Pseudonocardiales</taxon>
        <taxon>Pseudonocardiaceae</taxon>
        <taxon>Amycolatopsis</taxon>
    </lineage>
</organism>
<dbReference type="PATRIC" id="fig|749927.5.peg.7509"/>
<dbReference type="Proteomes" id="UP000000328">
    <property type="component" value="Chromosome"/>
</dbReference>
<evidence type="ECO:0000313" key="1">
    <source>
        <dbReference type="EMBL" id="ADJ48939.1"/>
    </source>
</evidence>
<reference evidence="1 2" key="1">
    <citation type="journal article" date="2010" name="Cell Res.">
        <title>Complete genome sequence of the rifamycin SV-producing Amycolatopsis mediterranei U32 revealed its genetic characteristics in phylogeny and metabolism.</title>
        <authorList>
            <person name="Zhao W."/>
            <person name="Zhong Y."/>
            <person name="Yuan H."/>
            <person name="Wang J."/>
            <person name="Zheng H."/>
            <person name="Wang Y."/>
            <person name="Cen X."/>
            <person name="Xu F."/>
            <person name="Bai J."/>
            <person name="Han X."/>
            <person name="Lu G."/>
            <person name="Zhu Y."/>
            <person name="Shao Z."/>
            <person name="Yan H."/>
            <person name="Li C."/>
            <person name="Peng N."/>
            <person name="Zhang Z."/>
            <person name="Zhang Y."/>
            <person name="Lin W."/>
            <person name="Fan Y."/>
            <person name="Qin Z."/>
            <person name="Hu Y."/>
            <person name="Zhu B."/>
            <person name="Wang S."/>
            <person name="Ding X."/>
            <person name="Zhao G.P."/>
        </authorList>
    </citation>
    <scope>NUCLEOTIDE SEQUENCE [LARGE SCALE GENOMIC DNA]</scope>
    <source>
        <strain evidence="2">U-32</strain>
    </source>
</reference>
<dbReference type="AlphaFoldDB" id="A0A0H3DH23"/>
<evidence type="ECO:0000313" key="2">
    <source>
        <dbReference type="Proteomes" id="UP000000328"/>
    </source>
</evidence>
<protein>
    <submittedName>
        <fullName evidence="1">Uncharacterized protein</fullName>
    </submittedName>
</protein>
<accession>A0A0H3DH23</accession>
<dbReference type="EMBL" id="CP002000">
    <property type="protein sequence ID" value="ADJ48939.1"/>
    <property type="molecule type" value="Genomic_DNA"/>
</dbReference>
<proteinExistence type="predicted"/>
<name>A0A0H3DH23_AMYMU</name>
<dbReference type="HOGENOM" id="CLU_2893984_0_0_11"/>